<feature type="transmembrane region" description="Helical" evidence="5">
    <location>
        <begin position="29"/>
        <end position="49"/>
    </location>
</feature>
<feature type="transmembrane region" description="Helical" evidence="5">
    <location>
        <begin position="292"/>
        <end position="310"/>
    </location>
</feature>
<keyword evidence="7" id="KW-0436">Ligase</keyword>
<evidence type="ECO:0000256" key="3">
    <source>
        <dbReference type="ARBA" id="ARBA00022989"/>
    </source>
</evidence>
<organism evidence="7 8">
    <name type="scientific">Enterocloster lavalensis</name>
    <dbReference type="NCBI Taxonomy" id="460384"/>
    <lineage>
        <taxon>Bacteria</taxon>
        <taxon>Bacillati</taxon>
        <taxon>Bacillota</taxon>
        <taxon>Clostridia</taxon>
        <taxon>Lachnospirales</taxon>
        <taxon>Lachnospiraceae</taxon>
        <taxon>Enterocloster</taxon>
    </lineage>
</organism>
<dbReference type="EMBL" id="FOIM01000051">
    <property type="protein sequence ID" value="SEU19608.1"/>
    <property type="molecule type" value="Genomic_DNA"/>
</dbReference>
<evidence type="ECO:0000256" key="5">
    <source>
        <dbReference type="SAM" id="Phobius"/>
    </source>
</evidence>
<keyword evidence="3 5" id="KW-1133">Transmembrane helix</keyword>
<evidence type="ECO:0000313" key="8">
    <source>
        <dbReference type="Proteomes" id="UP000198508"/>
    </source>
</evidence>
<feature type="transmembrane region" description="Helical" evidence="5">
    <location>
        <begin position="144"/>
        <end position="163"/>
    </location>
</feature>
<name>A0A1I0K9A8_9FIRM</name>
<dbReference type="InterPro" id="IPR051533">
    <property type="entry name" value="WaaL-like"/>
</dbReference>
<proteinExistence type="predicted"/>
<accession>A0A1I0K9A8</accession>
<keyword evidence="2 5" id="KW-0812">Transmembrane</keyword>
<evidence type="ECO:0000259" key="6">
    <source>
        <dbReference type="Pfam" id="PF04932"/>
    </source>
</evidence>
<dbReference type="InterPro" id="IPR007016">
    <property type="entry name" value="O-antigen_ligase-rel_domated"/>
</dbReference>
<keyword evidence="4 5" id="KW-0472">Membrane</keyword>
<keyword evidence="8" id="KW-1185">Reference proteome</keyword>
<feature type="transmembrane region" description="Helical" evidence="5">
    <location>
        <begin position="175"/>
        <end position="198"/>
    </location>
</feature>
<dbReference type="GO" id="GO:0016020">
    <property type="term" value="C:membrane"/>
    <property type="evidence" value="ECO:0007669"/>
    <property type="project" value="UniProtKB-SubCell"/>
</dbReference>
<feature type="transmembrane region" description="Helical" evidence="5">
    <location>
        <begin position="368"/>
        <end position="385"/>
    </location>
</feature>
<gene>
    <name evidence="7" type="ORF">SAMN05216313_1512</name>
</gene>
<feature type="transmembrane region" description="Helical" evidence="5">
    <location>
        <begin position="218"/>
        <end position="238"/>
    </location>
</feature>
<dbReference type="PANTHER" id="PTHR37422">
    <property type="entry name" value="TEICHURONIC ACID BIOSYNTHESIS PROTEIN TUAE"/>
    <property type="match status" value="1"/>
</dbReference>
<feature type="transmembrane region" description="Helical" evidence="5">
    <location>
        <begin position="503"/>
        <end position="520"/>
    </location>
</feature>
<feature type="transmembrane region" description="Helical" evidence="5">
    <location>
        <begin position="322"/>
        <end position="348"/>
    </location>
</feature>
<sequence length="552" mass="63081">MVSNDRDNHTPISSVTEEEPKLLIYSRRAFSFFTGIFLIAILFIFPLYYRDYYFDILNVKYRFYYISVLAMATCVLVTAIVLLVVDLVQFNGRYTVRFFSHFTPKNIRKTFTVPDVAMACFLLVATISTLLSDYLYEAFWGNEGRFTGLFLLLVYGISFYIISKLFRFKSWFLDIFLAASMLVCLFGITDFFQMNLLHFKDNISPKQYSIFTSTLGNINTYTAFVSLTIGVSSVLFASEKKVWKCIWYYVSLMTALFAIITGQSDNAYLALLALFGLLPLYMFRSWSGIKRYAVILASFFSVIQIIDWISQAMAGRVLKIEGIFSVLVRFSGLAYIVIALWVLVGVLYLSKYTLKKQEIEVGKWPRRAWAILIVVVIAAGIFVLYDANVAGNGERYGALKSYVVIDDEWGTHRGYIWRLGIENYKEFSPIHKIFGYGPDTFGIITVNNNYYEMVNRYNEIFDSAHNEYLQYFVTIGPFGLAAYLVLLVSSVLRMIKKAGDNPYVVATAFAVVCYGAQAFVNINLPIATPVMWTLLMMGLAGCRDTDENRREP</sequence>
<evidence type="ECO:0000256" key="1">
    <source>
        <dbReference type="ARBA" id="ARBA00004141"/>
    </source>
</evidence>
<feature type="transmembrane region" description="Helical" evidence="5">
    <location>
        <begin position="267"/>
        <end position="283"/>
    </location>
</feature>
<dbReference type="GO" id="GO:0016874">
    <property type="term" value="F:ligase activity"/>
    <property type="evidence" value="ECO:0007669"/>
    <property type="project" value="UniProtKB-KW"/>
</dbReference>
<evidence type="ECO:0000313" key="7">
    <source>
        <dbReference type="EMBL" id="SEU19608.1"/>
    </source>
</evidence>
<dbReference type="STRING" id="460384.SAMN05216313_1512"/>
<dbReference type="AlphaFoldDB" id="A0A1I0K9A8"/>
<evidence type="ECO:0000256" key="4">
    <source>
        <dbReference type="ARBA" id="ARBA00023136"/>
    </source>
</evidence>
<feature type="transmembrane region" description="Helical" evidence="5">
    <location>
        <begin position="111"/>
        <end position="132"/>
    </location>
</feature>
<feature type="transmembrane region" description="Helical" evidence="5">
    <location>
        <begin position="61"/>
        <end position="90"/>
    </location>
</feature>
<feature type="transmembrane region" description="Helical" evidence="5">
    <location>
        <begin position="468"/>
        <end position="491"/>
    </location>
</feature>
<protein>
    <submittedName>
        <fullName evidence="7">O-antigen ligase</fullName>
    </submittedName>
</protein>
<feature type="domain" description="O-antigen ligase-related" evidence="6">
    <location>
        <begin position="325"/>
        <end position="484"/>
    </location>
</feature>
<reference evidence="8" key="1">
    <citation type="submission" date="2016-10" db="EMBL/GenBank/DDBJ databases">
        <authorList>
            <person name="Varghese N."/>
            <person name="Submissions S."/>
        </authorList>
    </citation>
    <scope>NUCLEOTIDE SEQUENCE [LARGE SCALE GENOMIC DNA]</scope>
    <source>
        <strain evidence="8">NLAE-zl-G277</strain>
    </source>
</reference>
<evidence type="ECO:0000256" key="2">
    <source>
        <dbReference type="ARBA" id="ARBA00022692"/>
    </source>
</evidence>
<dbReference type="PANTHER" id="PTHR37422:SF13">
    <property type="entry name" value="LIPOPOLYSACCHARIDE BIOSYNTHESIS PROTEIN PA4999-RELATED"/>
    <property type="match status" value="1"/>
</dbReference>
<dbReference type="Proteomes" id="UP000198508">
    <property type="component" value="Unassembled WGS sequence"/>
</dbReference>
<comment type="subcellular location">
    <subcellularLocation>
        <location evidence="1">Membrane</location>
        <topology evidence="1">Multi-pass membrane protein</topology>
    </subcellularLocation>
</comment>
<dbReference type="RefSeq" id="WP_092371456.1">
    <property type="nucleotide sequence ID" value="NZ_FOIM01000051.1"/>
</dbReference>
<feature type="transmembrane region" description="Helical" evidence="5">
    <location>
        <begin position="245"/>
        <end position="261"/>
    </location>
</feature>
<dbReference type="Pfam" id="PF04932">
    <property type="entry name" value="Wzy_C"/>
    <property type="match status" value="1"/>
</dbReference>